<dbReference type="SUPFAM" id="SSF46689">
    <property type="entry name" value="Homeodomain-like"/>
    <property type="match status" value="1"/>
</dbReference>
<evidence type="ECO:0000313" key="7">
    <source>
        <dbReference type="EMBL" id="KAK6162274.1"/>
    </source>
</evidence>
<evidence type="ECO:0000256" key="4">
    <source>
        <dbReference type="ARBA" id="ARBA00023242"/>
    </source>
</evidence>
<dbReference type="Proteomes" id="UP001318860">
    <property type="component" value="Unassembled WGS sequence"/>
</dbReference>
<organism evidence="7 8">
    <name type="scientific">Rehmannia glutinosa</name>
    <name type="common">Chinese foxglove</name>
    <dbReference type="NCBI Taxonomy" id="99300"/>
    <lineage>
        <taxon>Eukaryota</taxon>
        <taxon>Viridiplantae</taxon>
        <taxon>Streptophyta</taxon>
        <taxon>Embryophyta</taxon>
        <taxon>Tracheophyta</taxon>
        <taxon>Spermatophyta</taxon>
        <taxon>Magnoliopsida</taxon>
        <taxon>eudicotyledons</taxon>
        <taxon>Gunneridae</taxon>
        <taxon>Pentapetalae</taxon>
        <taxon>asterids</taxon>
        <taxon>lamiids</taxon>
        <taxon>Lamiales</taxon>
        <taxon>Orobanchaceae</taxon>
        <taxon>Rehmannieae</taxon>
        <taxon>Rehmannia</taxon>
    </lineage>
</organism>
<dbReference type="PROSITE" id="PS51293">
    <property type="entry name" value="SANT"/>
    <property type="match status" value="1"/>
</dbReference>
<dbReference type="CDD" id="cd00167">
    <property type="entry name" value="SANT"/>
    <property type="match status" value="1"/>
</dbReference>
<keyword evidence="2" id="KW-0238">DNA-binding</keyword>
<evidence type="ECO:0000256" key="3">
    <source>
        <dbReference type="ARBA" id="ARBA00023163"/>
    </source>
</evidence>
<dbReference type="InterPro" id="IPR009057">
    <property type="entry name" value="Homeodomain-like_sf"/>
</dbReference>
<gene>
    <name evidence="7" type="ORF">DH2020_002115</name>
</gene>
<proteinExistence type="predicted"/>
<accession>A0ABR0XSV8</accession>
<dbReference type="PANTHER" id="PTHR12802:SF103">
    <property type="entry name" value="PROTEIN REVEILLE 6"/>
    <property type="match status" value="1"/>
</dbReference>
<dbReference type="Pfam" id="PF24904">
    <property type="entry name" value="RVE6"/>
    <property type="match status" value="1"/>
</dbReference>
<sequence length="307" mass="34836">MSTPGMKRTENDSYLQTTSCWNAGPELEDPSKKVRKPYTITKSRESWSEQEHEKFLEALHLFDRDWKKIEAFVGSKTVIQDACKMLMNVVPEAKEYVLQIRSHAQKYFLKVQKNGTSEHVPPPRPKRKAAHPYPQKAPKNGPLSSAALLESRNTMRPESMSVPRNTICSAPLSPWTYNGVPTGCVSHITKDNFGSSCVTKMHNCSSSSNDTSPCIWTSNETNRMVKEELDKEKRVTPDFAQVYSFIGSVFDPSASDHLQRFKKGPHECRDVYIKYSDEYNEKRETIPATSGEICWSMSVAVLFDIAQ</sequence>
<keyword evidence="3" id="KW-0804">Transcription</keyword>
<evidence type="ECO:0000313" key="8">
    <source>
        <dbReference type="Proteomes" id="UP001318860"/>
    </source>
</evidence>
<keyword evidence="8" id="KW-1185">Reference proteome</keyword>
<dbReference type="Gene3D" id="1.10.10.60">
    <property type="entry name" value="Homeodomain-like"/>
    <property type="match status" value="1"/>
</dbReference>
<feature type="region of interest" description="Disordered" evidence="5">
    <location>
        <begin position="112"/>
        <end position="144"/>
    </location>
</feature>
<evidence type="ECO:0000256" key="1">
    <source>
        <dbReference type="ARBA" id="ARBA00023015"/>
    </source>
</evidence>
<dbReference type="InterPro" id="IPR001005">
    <property type="entry name" value="SANT/Myb"/>
</dbReference>
<dbReference type="InterPro" id="IPR006447">
    <property type="entry name" value="Myb_dom_plants"/>
</dbReference>
<dbReference type="InterPro" id="IPR017884">
    <property type="entry name" value="SANT_dom"/>
</dbReference>
<evidence type="ECO:0000256" key="2">
    <source>
        <dbReference type="ARBA" id="ARBA00023125"/>
    </source>
</evidence>
<protein>
    <recommendedName>
        <fullName evidence="6">SANT domain-containing protein</fullName>
    </recommendedName>
</protein>
<dbReference type="EMBL" id="JABTTQ020000002">
    <property type="protein sequence ID" value="KAK6162274.1"/>
    <property type="molecule type" value="Genomic_DNA"/>
</dbReference>
<dbReference type="Pfam" id="PF00249">
    <property type="entry name" value="Myb_DNA-binding"/>
    <property type="match status" value="1"/>
</dbReference>
<keyword evidence="4" id="KW-0539">Nucleus</keyword>
<dbReference type="NCBIfam" id="TIGR01557">
    <property type="entry name" value="myb_SHAQKYF"/>
    <property type="match status" value="1"/>
</dbReference>
<dbReference type="PANTHER" id="PTHR12802">
    <property type="entry name" value="SWI/SNF COMPLEX-RELATED"/>
    <property type="match status" value="1"/>
</dbReference>
<evidence type="ECO:0000256" key="5">
    <source>
        <dbReference type="SAM" id="MobiDB-lite"/>
    </source>
</evidence>
<dbReference type="SMART" id="SM00717">
    <property type="entry name" value="SANT"/>
    <property type="match status" value="1"/>
</dbReference>
<name>A0ABR0XSV8_REHGL</name>
<evidence type="ECO:0000259" key="6">
    <source>
        <dbReference type="PROSITE" id="PS51293"/>
    </source>
</evidence>
<keyword evidence="1" id="KW-0805">Transcription regulation</keyword>
<feature type="domain" description="SANT" evidence="6">
    <location>
        <begin position="42"/>
        <end position="78"/>
    </location>
</feature>
<comment type="caution">
    <text evidence="7">The sequence shown here is derived from an EMBL/GenBank/DDBJ whole genome shotgun (WGS) entry which is preliminary data.</text>
</comment>
<reference evidence="7 8" key="1">
    <citation type="journal article" date="2021" name="Comput. Struct. Biotechnol. J.">
        <title>De novo genome assembly of the potent medicinal plant Rehmannia glutinosa using nanopore technology.</title>
        <authorList>
            <person name="Ma L."/>
            <person name="Dong C."/>
            <person name="Song C."/>
            <person name="Wang X."/>
            <person name="Zheng X."/>
            <person name="Niu Y."/>
            <person name="Chen S."/>
            <person name="Feng W."/>
        </authorList>
    </citation>
    <scope>NUCLEOTIDE SEQUENCE [LARGE SCALE GENOMIC DNA]</scope>
    <source>
        <strain evidence="7">DH-2019</strain>
    </source>
</reference>